<proteinExistence type="inferred from homology"/>
<dbReference type="GO" id="GO:0005737">
    <property type="term" value="C:cytoplasm"/>
    <property type="evidence" value="ECO:0007669"/>
    <property type="project" value="TreeGrafter"/>
</dbReference>
<evidence type="ECO:0000256" key="3">
    <source>
        <dbReference type="PROSITE-ProRule" id="PRU00047"/>
    </source>
</evidence>
<keyword evidence="6" id="KW-0067">ATP-binding</keyword>
<dbReference type="InterPro" id="IPR001878">
    <property type="entry name" value="Znf_CCHC"/>
</dbReference>
<organism evidence="6 7">
    <name type="scientific">Sclerurus mexicanus</name>
    <name type="common">tawny-throated leaftosser</name>
    <dbReference type="NCBI Taxonomy" id="265632"/>
    <lineage>
        <taxon>Eukaryota</taxon>
        <taxon>Metazoa</taxon>
        <taxon>Chordata</taxon>
        <taxon>Craniata</taxon>
        <taxon>Vertebrata</taxon>
        <taxon>Euteleostomi</taxon>
        <taxon>Archelosauria</taxon>
        <taxon>Archosauria</taxon>
        <taxon>Dinosauria</taxon>
        <taxon>Saurischia</taxon>
        <taxon>Theropoda</taxon>
        <taxon>Coelurosauria</taxon>
        <taxon>Aves</taxon>
        <taxon>Neognathae</taxon>
        <taxon>Neoaves</taxon>
        <taxon>Telluraves</taxon>
        <taxon>Australaves</taxon>
        <taxon>Passeriformes</taxon>
        <taxon>Furnariidae</taxon>
        <taxon>Sclerurus</taxon>
    </lineage>
</organism>
<dbReference type="Gene3D" id="4.10.60.10">
    <property type="entry name" value="Zinc finger, CCHC-type"/>
    <property type="match status" value="1"/>
</dbReference>
<dbReference type="GO" id="GO:0005634">
    <property type="term" value="C:nucleus"/>
    <property type="evidence" value="ECO:0007669"/>
    <property type="project" value="TreeGrafter"/>
</dbReference>
<dbReference type="GO" id="GO:0005524">
    <property type="term" value="F:ATP binding"/>
    <property type="evidence" value="ECO:0007669"/>
    <property type="project" value="InterPro"/>
</dbReference>
<feature type="non-terminal residue" evidence="6">
    <location>
        <position position="281"/>
    </location>
</feature>
<dbReference type="PROSITE" id="PS50158">
    <property type="entry name" value="ZF_CCHC"/>
    <property type="match status" value="1"/>
</dbReference>
<protein>
    <submittedName>
        <fullName evidence="6">RECQ4 helicase</fullName>
    </submittedName>
</protein>
<keyword evidence="3" id="KW-0863">Zinc-finger</keyword>
<dbReference type="EMBL" id="VWZF01006008">
    <property type="protein sequence ID" value="NXF81550.1"/>
    <property type="molecule type" value="Genomic_DNA"/>
</dbReference>
<keyword evidence="6" id="KW-0547">Nucleotide-binding</keyword>
<dbReference type="PANTHER" id="PTHR13710">
    <property type="entry name" value="DNA HELICASE RECQ FAMILY MEMBER"/>
    <property type="match status" value="1"/>
</dbReference>
<dbReference type="Gene3D" id="3.40.50.300">
    <property type="entry name" value="P-loop containing nucleotide triphosphate hydrolases"/>
    <property type="match status" value="1"/>
</dbReference>
<evidence type="ECO:0000256" key="1">
    <source>
        <dbReference type="ARBA" id="ARBA00005446"/>
    </source>
</evidence>
<sequence length="281" mass="31399">ENVPKSVFSRRRSPRSRGNFVRLNLRRKRYVRGPALRGNSLRKQVWKQKWRKKSERFGGGGADVCFRCGQRGHWAAECPGRDLGWSPMEKDPEEEEEEPLPTLEEVARRTNSVFPGILSEKTLGWDWEGWESSQNTQEEPNSLDSWSWECDPSPALVPVEPLYVPGEDGKIPDPPPEVLGALRDLGFAAFRPGQAETVMRILCGLSTLLVSPTGTGKSLCFQLPALLFHRHSRSIAIVVSPLVALMDDQVAALPRGLSAVCVHSGMAPARRERAWEQVRPG</sequence>
<feature type="domain" description="CCHC-type" evidence="4">
    <location>
        <begin position="65"/>
        <end position="79"/>
    </location>
</feature>
<feature type="domain" description="Helicase ATP-binding" evidence="5">
    <location>
        <begin position="198"/>
        <end position="281"/>
    </location>
</feature>
<dbReference type="SUPFAM" id="SSF52540">
    <property type="entry name" value="P-loop containing nucleoside triphosphate hydrolases"/>
    <property type="match status" value="1"/>
</dbReference>
<evidence type="ECO:0000313" key="6">
    <source>
        <dbReference type="EMBL" id="NXF81550.1"/>
    </source>
</evidence>
<dbReference type="GO" id="GO:0003676">
    <property type="term" value="F:nucleic acid binding"/>
    <property type="evidence" value="ECO:0007669"/>
    <property type="project" value="InterPro"/>
</dbReference>
<dbReference type="InterPro" id="IPR011545">
    <property type="entry name" value="DEAD/DEAH_box_helicase_dom"/>
</dbReference>
<evidence type="ECO:0000256" key="2">
    <source>
        <dbReference type="ARBA" id="ARBA00023235"/>
    </source>
</evidence>
<dbReference type="Pfam" id="PF00098">
    <property type="entry name" value="zf-CCHC"/>
    <property type="match status" value="1"/>
</dbReference>
<keyword evidence="7" id="KW-1185">Reference proteome</keyword>
<keyword evidence="6" id="KW-0347">Helicase</keyword>
<dbReference type="InterPro" id="IPR027417">
    <property type="entry name" value="P-loop_NTPase"/>
</dbReference>
<dbReference type="SMART" id="SM00343">
    <property type="entry name" value="ZnF_C2HC"/>
    <property type="match status" value="1"/>
</dbReference>
<dbReference type="OrthoDB" id="18781at2759"/>
<dbReference type="Pfam" id="PF00270">
    <property type="entry name" value="DEAD"/>
    <property type="match status" value="1"/>
</dbReference>
<evidence type="ECO:0000259" key="4">
    <source>
        <dbReference type="PROSITE" id="PS50158"/>
    </source>
</evidence>
<evidence type="ECO:0000259" key="5">
    <source>
        <dbReference type="PROSITE" id="PS51192"/>
    </source>
</evidence>
<dbReference type="GO" id="GO:0000723">
    <property type="term" value="P:telomere maintenance"/>
    <property type="evidence" value="ECO:0007669"/>
    <property type="project" value="TreeGrafter"/>
</dbReference>
<keyword evidence="6" id="KW-0378">Hydrolase</keyword>
<dbReference type="AlphaFoldDB" id="A0A7K8WU67"/>
<dbReference type="InterPro" id="IPR014001">
    <property type="entry name" value="Helicase_ATP-bd"/>
</dbReference>
<dbReference type="GO" id="GO:0005694">
    <property type="term" value="C:chromosome"/>
    <property type="evidence" value="ECO:0007669"/>
    <property type="project" value="TreeGrafter"/>
</dbReference>
<keyword evidence="3" id="KW-0479">Metal-binding</keyword>
<dbReference type="SUPFAM" id="SSF57756">
    <property type="entry name" value="Retrovirus zinc finger-like domains"/>
    <property type="match status" value="1"/>
</dbReference>
<gene>
    <name evidence="6" type="primary">Recql4_0</name>
    <name evidence="6" type="ORF">SCLMEX_R15658</name>
</gene>
<dbReference type="InterPro" id="IPR036875">
    <property type="entry name" value="Znf_CCHC_sf"/>
</dbReference>
<name>A0A7K8WU67_9FURN</name>
<evidence type="ECO:0000313" key="7">
    <source>
        <dbReference type="Proteomes" id="UP000588334"/>
    </source>
</evidence>
<reference evidence="6 7" key="1">
    <citation type="submission" date="2019-09" db="EMBL/GenBank/DDBJ databases">
        <title>Bird 10,000 Genomes (B10K) Project - Family phase.</title>
        <authorList>
            <person name="Zhang G."/>
        </authorList>
    </citation>
    <scope>NUCLEOTIDE SEQUENCE [LARGE SCALE GENOMIC DNA]</scope>
    <source>
        <strain evidence="6">B10K-DU-001-03</strain>
        <tissue evidence="6">Muscle</tissue>
    </source>
</reference>
<dbReference type="GO" id="GO:0043138">
    <property type="term" value="F:3'-5' DNA helicase activity"/>
    <property type="evidence" value="ECO:0007669"/>
    <property type="project" value="TreeGrafter"/>
</dbReference>
<dbReference type="GO" id="GO:0009378">
    <property type="term" value="F:four-way junction helicase activity"/>
    <property type="evidence" value="ECO:0007669"/>
    <property type="project" value="TreeGrafter"/>
</dbReference>
<feature type="non-terminal residue" evidence="6">
    <location>
        <position position="1"/>
    </location>
</feature>
<accession>A0A7K8WU67</accession>
<dbReference type="GO" id="GO:0000724">
    <property type="term" value="P:double-strand break repair via homologous recombination"/>
    <property type="evidence" value="ECO:0007669"/>
    <property type="project" value="TreeGrafter"/>
</dbReference>
<comment type="similarity">
    <text evidence="1">Belongs to the helicase family. RecQ subfamily.</text>
</comment>
<dbReference type="Proteomes" id="UP000588334">
    <property type="component" value="Unassembled WGS sequence"/>
</dbReference>
<keyword evidence="3" id="KW-0862">Zinc</keyword>
<keyword evidence="2" id="KW-0413">Isomerase</keyword>
<dbReference type="GO" id="GO:0008270">
    <property type="term" value="F:zinc ion binding"/>
    <property type="evidence" value="ECO:0007669"/>
    <property type="project" value="UniProtKB-KW"/>
</dbReference>
<comment type="caution">
    <text evidence="6">The sequence shown here is derived from an EMBL/GenBank/DDBJ whole genome shotgun (WGS) entry which is preliminary data.</text>
</comment>
<dbReference type="PANTHER" id="PTHR13710:SF108">
    <property type="entry name" value="ATP-DEPENDENT DNA HELICASE Q4"/>
    <property type="match status" value="1"/>
</dbReference>
<dbReference type="PROSITE" id="PS51192">
    <property type="entry name" value="HELICASE_ATP_BIND_1"/>
    <property type="match status" value="1"/>
</dbReference>